<dbReference type="EnsemblMetazoa" id="Aqu2.1.15598_001">
    <property type="protein sequence ID" value="Aqu2.1.15598_001"/>
    <property type="gene ID" value="Aqu2.1.15598"/>
</dbReference>
<protein>
    <submittedName>
        <fullName evidence="2">Uncharacterized protein</fullName>
    </submittedName>
</protein>
<name>A0A1X7TLT4_AMPQE</name>
<evidence type="ECO:0000256" key="1">
    <source>
        <dbReference type="SAM" id="MobiDB-lite"/>
    </source>
</evidence>
<dbReference type="AlphaFoldDB" id="A0A1X7TLT4"/>
<feature type="region of interest" description="Disordered" evidence="1">
    <location>
        <begin position="97"/>
        <end position="118"/>
    </location>
</feature>
<evidence type="ECO:0000313" key="2">
    <source>
        <dbReference type="EnsemblMetazoa" id="Aqu2.1.15598_001"/>
    </source>
</evidence>
<reference evidence="2" key="1">
    <citation type="submission" date="2017-05" db="UniProtKB">
        <authorList>
            <consortium name="EnsemblMetazoa"/>
        </authorList>
    </citation>
    <scope>IDENTIFICATION</scope>
</reference>
<accession>A0A1X7TLT4</accession>
<proteinExistence type="predicted"/>
<sequence length="118" mass="12817">MPVTGNSVQHYIKSPPPDIDLTISSPVLSACPSQSVTLPPSFQEQVIPACGQPITSPFQQPHNPVKQPIILQPFMPAQQPIIQQPITPVQQSITPLQQPVTPLQQPVTPLQQPITPLQ</sequence>
<organism evidence="2">
    <name type="scientific">Amphimedon queenslandica</name>
    <name type="common">Sponge</name>
    <dbReference type="NCBI Taxonomy" id="400682"/>
    <lineage>
        <taxon>Eukaryota</taxon>
        <taxon>Metazoa</taxon>
        <taxon>Porifera</taxon>
        <taxon>Demospongiae</taxon>
        <taxon>Heteroscleromorpha</taxon>
        <taxon>Haplosclerida</taxon>
        <taxon>Niphatidae</taxon>
        <taxon>Amphimedon</taxon>
    </lineage>
</organism>
<dbReference type="InParanoid" id="A0A1X7TLT4"/>